<protein>
    <submittedName>
        <fullName evidence="1">Uncharacterized protein</fullName>
    </submittedName>
</protein>
<dbReference type="EMBL" id="VSSQ01141707">
    <property type="protein sequence ID" value="MPN62966.1"/>
    <property type="molecule type" value="Genomic_DNA"/>
</dbReference>
<reference evidence="1" key="1">
    <citation type="submission" date="2019-08" db="EMBL/GenBank/DDBJ databases">
        <authorList>
            <person name="Kucharzyk K."/>
            <person name="Murdoch R.W."/>
            <person name="Higgins S."/>
            <person name="Loffler F."/>
        </authorList>
    </citation>
    <scope>NUCLEOTIDE SEQUENCE</scope>
</reference>
<sequence length="52" mass="5589">MPRMLAVHVRIAVHADLIAEFAAQHLVQGHAVGLARQVPQRDLHAGYPAALA</sequence>
<organism evidence="1">
    <name type="scientific">bioreactor metagenome</name>
    <dbReference type="NCBI Taxonomy" id="1076179"/>
    <lineage>
        <taxon>unclassified sequences</taxon>
        <taxon>metagenomes</taxon>
        <taxon>ecological metagenomes</taxon>
    </lineage>
</organism>
<accession>A0A645JHQ5</accession>
<gene>
    <name evidence="1" type="ORF">SDC9_210719</name>
</gene>
<proteinExistence type="predicted"/>
<dbReference type="AlphaFoldDB" id="A0A645JHQ5"/>
<name>A0A645JHQ5_9ZZZZ</name>
<comment type="caution">
    <text evidence="1">The sequence shown here is derived from an EMBL/GenBank/DDBJ whole genome shotgun (WGS) entry which is preliminary data.</text>
</comment>
<evidence type="ECO:0000313" key="1">
    <source>
        <dbReference type="EMBL" id="MPN62966.1"/>
    </source>
</evidence>